<evidence type="ECO:0000256" key="5">
    <source>
        <dbReference type="ARBA" id="ARBA00022801"/>
    </source>
</evidence>
<dbReference type="InterPro" id="IPR036950">
    <property type="entry name" value="PBP_transglycosylase"/>
</dbReference>
<dbReference type="PANTHER" id="PTHR32282:SF33">
    <property type="entry name" value="PEPTIDOGLYCAN GLYCOSYLTRANSFERASE"/>
    <property type="match status" value="1"/>
</dbReference>
<dbReference type="SUPFAM" id="SSF53955">
    <property type="entry name" value="Lysozyme-like"/>
    <property type="match status" value="1"/>
</dbReference>
<feature type="compositionally biased region" description="Basic residues" evidence="9">
    <location>
        <begin position="796"/>
        <end position="806"/>
    </location>
</feature>
<keyword evidence="13" id="KW-1185">Reference proteome</keyword>
<keyword evidence="3" id="KW-0328">Glycosyltransferase</keyword>
<dbReference type="PANTHER" id="PTHR32282">
    <property type="entry name" value="BINDING PROTEIN TRANSPEPTIDASE, PUTATIVE-RELATED"/>
    <property type="match status" value="1"/>
</dbReference>
<protein>
    <submittedName>
        <fullName evidence="12">Transglycosylase domain-containing protein</fullName>
    </submittedName>
</protein>
<accession>A0ABP7EJ41</accession>
<evidence type="ECO:0000256" key="1">
    <source>
        <dbReference type="ARBA" id="ARBA00022645"/>
    </source>
</evidence>
<dbReference type="InterPro" id="IPR012338">
    <property type="entry name" value="Beta-lactam/transpept-like"/>
</dbReference>
<feature type="compositionally biased region" description="Basic and acidic residues" evidence="9">
    <location>
        <begin position="807"/>
        <end position="827"/>
    </location>
</feature>
<evidence type="ECO:0000256" key="7">
    <source>
        <dbReference type="ARBA" id="ARBA00034000"/>
    </source>
</evidence>
<dbReference type="Proteomes" id="UP001500051">
    <property type="component" value="Unassembled WGS sequence"/>
</dbReference>
<keyword evidence="2" id="KW-0645">Protease</keyword>
<dbReference type="InterPro" id="IPR001460">
    <property type="entry name" value="PCN-bd_Tpept"/>
</dbReference>
<evidence type="ECO:0000256" key="9">
    <source>
        <dbReference type="SAM" id="MobiDB-lite"/>
    </source>
</evidence>
<reference evidence="13" key="1">
    <citation type="journal article" date="2019" name="Int. J. Syst. Evol. Microbiol.">
        <title>The Global Catalogue of Microorganisms (GCM) 10K type strain sequencing project: providing services to taxonomists for standard genome sequencing and annotation.</title>
        <authorList>
            <consortium name="The Broad Institute Genomics Platform"/>
            <consortium name="The Broad Institute Genome Sequencing Center for Infectious Disease"/>
            <person name="Wu L."/>
            <person name="Ma J."/>
        </authorList>
    </citation>
    <scope>NUCLEOTIDE SEQUENCE [LARGE SCALE GENOMIC DNA]</scope>
    <source>
        <strain evidence="13">JCM 16548</strain>
    </source>
</reference>
<name>A0ABP7EJ41_9ACTN</name>
<dbReference type="CDD" id="cd06577">
    <property type="entry name" value="PASTA_pknB"/>
    <property type="match status" value="1"/>
</dbReference>
<comment type="catalytic activity">
    <reaction evidence="8">
        <text>[GlcNAc-(1-&gt;4)-Mur2Ac(oyl-L-Ala-gamma-D-Glu-L-Lys-D-Ala-D-Ala)](n)-di-trans,octa-cis-undecaprenyl diphosphate + beta-D-GlcNAc-(1-&gt;4)-Mur2Ac(oyl-L-Ala-gamma-D-Glu-L-Lys-D-Ala-D-Ala)-di-trans,octa-cis-undecaprenyl diphosphate = [GlcNAc-(1-&gt;4)-Mur2Ac(oyl-L-Ala-gamma-D-Glu-L-Lys-D-Ala-D-Ala)](n+1)-di-trans,octa-cis-undecaprenyl diphosphate + di-trans,octa-cis-undecaprenyl diphosphate + H(+)</text>
        <dbReference type="Rhea" id="RHEA:23708"/>
        <dbReference type="Rhea" id="RHEA-COMP:9602"/>
        <dbReference type="Rhea" id="RHEA-COMP:9603"/>
        <dbReference type="ChEBI" id="CHEBI:15378"/>
        <dbReference type="ChEBI" id="CHEBI:58405"/>
        <dbReference type="ChEBI" id="CHEBI:60033"/>
        <dbReference type="ChEBI" id="CHEBI:78435"/>
        <dbReference type="EC" id="2.4.99.28"/>
    </reaction>
</comment>
<dbReference type="InterPro" id="IPR005543">
    <property type="entry name" value="PASTA_dom"/>
</dbReference>
<dbReference type="Gene3D" id="3.30.10.20">
    <property type="match status" value="1"/>
</dbReference>
<dbReference type="InterPro" id="IPR023346">
    <property type="entry name" value="Lysozyme-like_dom_sf"/>
</dbReference>
<dbReference type="InterPro" id="IPR050396">
    <property type="entry name" value="Glycosyltr_51/Transpeptidase"/>
</dbReference>
<dbReference type="Pfam" id="PF00905">
    <property type="entry name" value="Transpeptidase"/>
    <property type="match status" value="1"/>
</dbReference>
<feature type="region of interest" description="Disordered" evidence="9">
    <location>
        <begin position="795"/>
        <end position="827"/>
    </location>
</feature>
<evidence type="ECO:0000256" key="8">
    <source>
        <dbReference type="ARBA" id="ARBA00049902"/>
    </source>
</evidence>
<evidence type="ECO:0000259" key="11">
    <source>
        <dbReference type="Pfam" id="PF00912"/>
    </source>
</evidence>
<feature type="domain" description="Penicillin-binding protein transpeptidase" evidence="10">
    <location>
        <begin position="361"/>
        <end position="633"/>
    </location>
</feature>
<evidence type="ECO:0000256" key="2">
    <source>
        <dbReference type="ARBA" id="ARBA00022670"/>
    </source>
</evidence>
<keyword evidence="4" id="KW-0808">Transferase</keyword>
<comment type="catalytic activity">
    <reaction evidence="7">
        <text>Preferential cleavage: (Ac)2-L-Lys-D-Ala-|-D-Ala. Also transpeptidation of peptidyl-alanyl moieties that are N-acyl substituents of D-alanine.</text>
        <dbReference type="EC" id="3.4.16.4"/>
    </reaction>
</comment>
<organism evidence="12 13">
    <name type="scientific">Microlunatus aurantiacus</name>
    <dbReference type="NCBI Taxonomy" id="446786"/>
    <lineage>
        <taxon>Bacteria</taxon>
        <taxon>Bacillati</taxon>
        <taxon>Actinomycetota</taxon>
        <taxon>Actinomycetes</taxon>
        <taxon>Propionibacteriales</taxon>
        <taxon>Propionibacteriaceae</taxon>
        <taxon>Microlunatus</taxon>
    </lineage>
</organism>
<dbReference type="InterPro" id="IPR001264">
    <property type="entry name" value="Glyco_trans_51"/>
</dbReference>
<evidence type="ECO:0000259" key="10">
    <source>
        <dbReference type="Pfam" id="PF00905"/>
    </source>
</evidence>
<dbReference type="EMBL" id="BAAAYX010000035">
    <property type="protein sequence ID" value="GAA3719877.1"/>
    <property type="molecule type" value="Genomic_DNA"/>
</dbReference>
<evidence type="ECO:0000256" key="6">
    <source>
        <dbReference type="ARBA" id="ARBA00023268"/>
    </source>
</evidence>
<keyword evidence="6" id="KW-0511">Multifunctional enzyme</keyword>
<comment type="caution">
    <text evidence="12">The sequence shown here is derived from an EMBL/GenBank/DDBJ whole genome shotgun (WGS) entry which is preliminary data.</text>
</comment>
<dbReference type="Pfam" id="PF00912">
    <property type="entry name" value="Transgly"/>
    <property type="match status" value="1"/>
</dbReference>
<dbReference type="SUPFAM" id="SSF56601">
    <property type="entry name" value="beta-lactamase/transpeptidase-like"/>
    <property type="match status" value="1"/>
</dbReference>
<evidence type="ECO:0000313" key="13">
    <source>
        <dbReference type="Proteomes" id="UP001500051"/>
    </source>
</evidence>
<evidence type="ECO:0000256" key="3">
    <source>
        <dbReference type="ARBA" id="ARBA00022676"/>
    </source>
</evidence>
<proteinExistence type="predicted"/>
<sequence>MGGVAYSLVMFVVVSVLSGVLIAGLFVPLAGLAGVSSKAAADELDNLPAELATPVPPTRSKVLMGDGKILAYFYDENRIYVKLDKIAPVMRQAQLAIEDHRFYEHGALDLRGTMRALVRNSSGSETQGGSSISQQYVKMVQVEACQGDKQCINDATRSSGAEGYQRKIRELRYAIALEKRFTKDQILERYLNIAYYGEGAYGVEAAARHYYSKSAKDLDLSEAAMLAGLVQNPDANNPVDNPGAAADRRDVVLNRMASPELKLITVAQATAAKKEKFDPAEVKPTRNGCVGTKYPFLCDYVYRTLLTMPSLGKTVKERENNVKRGGLTIQTAIDPKTQDTAQKAVSKVVGAKDPLISTMNMIQPGTGLILAMAQSRPVMGSDAKKGQTYWNLAVDPAMGGIQGYQAGSTFKAFTAAAALEKGIPLSKKYNAKASMNFGGKSFESCDGREQVYGKWQVKNSTGANGNMNMYRGAAMSVNTYFVQLEMNTGMCRVTKMAKKLGVKLGTPNRDIVDYYQHTPSFTLGSVEVSPLSMAEAYATFAARGIHCSPIIIESVTTRTKKKLEVPNGNCQRVMSKDVADGMNKLLAGVMKNGTGTRARTSDGRPQAGKTGTIDSNEAVWFAGYTPDVAGVAMISIDNTKKPFIKSRAARNAGEFRRQGVKGYRIPSTNTYLEGSGSGDSGMKIWKPTMEKYLADVPRTNFKSPPSRIEKGKMVDVPSRFGLGIKAYTKKLEKAGFTVDTNYVYSDGVPRGGFVGWSVSSGSKAPQYSTVYKLYSQGRDPEKVAAEKAAKKAAADKKKKAAAKKKKAASEAAKEAREKARKEAEGGG</sequence>
<keyword evidence="1" id="KW-0121">Carboxypeptidase</keyword>
<dbReference type="Gene3D" id="3.40.710.10">
    <property type="entry name" value="DD-peptidase/beta-lactamase superfamily"/>
    <property type="match status" value="1"/>
</dbReference>
<dbReference type="Gene3D" id="1.10.3810.10">
    <property type="entry name" value="Biosynthetic peptidoglycan transglycosylase-like"/>
    <property type="match status" value="1"/>
</dbReference>
<feature type="region of interest" description="Disordered" evidence="9">
    <location>
        <begin position="592"/>
        <end position="611"/>
    </location>
</feature>
<feature type="domain" description="Glycosyl transferase family 51" evidence="11">
    <location>
        <begin position="67"/>
        <end position="256"/>
    </location>
</feature>
<gene>
    <name evidence="12" type="ORF">GCM10022204_44960</name>
</gene>
<evidence type="ECO:0000313" key="12">
    <source>
        <dbReference type="EMBL" id="GAA3719877.1"/>
    </source>
</evidence>
<evidence type="ECO:0000256" key="4">
    <source>
        <dbReference type="ARBA" id="ARBA00022679"/>
    </source>
</evidence>
<keyword evidence="5" id="KW-0378">Hydrolase</keyword>